<dbReference type="Pfam" id="PF00535">
    <property type="entry name" value="Glycos_transf_2"/>
    <property type="match status" value="1"/>
</dbReference>
<gene>
    <name evidence="3" type="ORF">Pla52o_18690</name>
</gene>
<keyword evidence="1" id="KW-1133">Transmembrane helix</keyword>
<dbReference type="AlphaFoldDB" id="A0A5C6CLD1"/>
<evidence type="ECO:0000256" key="1">
    <source>
        <dbReference type="SAM" id="Phobius"/>
    </source>
</evidence>
<dbReference type="InterPro" id="IPR001173">
    <property type="entry name" value="Glyco_trans_2-like"/>
</dbReference>
<dbReference type="InterPro" id="IPR029044">
    <property type="entry name" value="Nucleotide-diphossugar_trans"/>
</dbReference>
<name>A0A5C6CLD1_9BACT</name>
<dbReference type="Proteomes" id="UP000316304">
    <property type="component" value="Unassembled WGS sequence"/>
</dbReference>
<comment type="caution">
    <text evidence="3">The sequence shown here is derived from an EMBL/GenBank/DDBJ whole genome shotgun (WGS) entry which is preliminary data.</text>
</comment>
<dbReference type="Gene3D" id="3.90.550.10">
    <property type="entry name" value="Spore Coat Polysaccharide Biosynthesis Protein SpsA, Chain A"/>
    <property type="match status" value="1"/>
</dbReference>
<feature type="transmembrane region" description="Helical" evidence="1">
    <location>
        <begin position="238"/>
        <end position="255"/>
    </location>
</feature>
<evidence type="ECO:0000259" key="2">
    <source>
        <dbReference type="Pfam" id="PF00535"/>
    </source>
</evidence>
<evidence type="ECO:0000313" key="3">
    <source>
        <dbReference type="EMBL" id="TWU23946.1"/>
    </source>
</evidence>
<keyword evidence="1" id="KW-0472">Membrane</keyword>
<proteinExistence type="predicted"/>
<evidence type="ECO:0000313" key="4">
    <source>
        <dbReference type="Proteomes" id="UP000316304"/>
    </source>
</evidence>
<dbReference type="PANTHER" id="PTHR43646:SF6">
    <property type="entry name" value="PRE-MYCOFACTOCIN GLYCOSYLTRANSFERASE"/>
    <property type="match status" value="1"/>
</dbReference>
<feature type="domain" description="Glycosyltransferase 2-like" evidence="2">
    <location>
        <begin position="12"/>
        <end position="132"/>
    </location>
</feature>
<keyword evidence="4" id="KW-1185">Reference proteome</keyword>
<protein>
    <submittedName>
        <fullName evidence="3">N-glycosyltransferase</fullName>
    </submittedName>
</protein>
<reference evidence="3 4" key="1">
    <citation type="submission" date="2019-02" db="EMBL/GenBank/DDBJ databases">
        <title>Deep-cultivation of Planctomycetes and their phenomic and genomic characterization uncovers novel biology.</title>
        <authorList>
            <person name="Wiegand S."/>
            <person name="Jogler M."/>
            <person name="Boedeker C."/>
            <person name="Pinto D."/>
            <person name="Vollmers J."/>
            <person name="Rivas-Marin E."/>
            <person name="Kohn T."/>
            <person name="Peeters S.H."/>
            <person name="Heuer A."/>
            <person name="Rast P."/>
            <person name="Oberbeckmann S."/>
            <person name="Bunk B."/>
            <person name="Jeske O."/>
            <person name="Meyerdierks A."/>
            <person name="Storesund J.E."/>
            <person name="Kallscheuer N."/>
            <person name="Luecker S."/>
            <person name="Lage O.M."/>
            <person name="Pohl T."/>
            <person name="Merkel B.J."/>
            <person name="Hornburger P."/>
            <person name="Mueller R.-W."/>
            <person name="Bruemmer F."/>
            <person name="Labrenz M."/>
            <person name="Spormann A.M."/>
            <person name="Op Den Camp H."/>
            <person name="Overmann J."/>
            <person name="Amann R."/>
            <person name="Jetten M.S.M."/>
            <person name="Mascher T."/>
            <person name="Medema M.H."/>
            <person name="Devos D.P."/>
            <person name="Kaster A.-K."/>
            <person name="Ovreas L."/>
            <person name="Rohde M."/>
            <person name="Galperin M.Y."/>
            <person name="Jogler C."/>
        </authorList>
    </citation>
    <scope>NUCLEOTIDE SEQUENCE [LARGE SCALE GENOMIC DNA]</scope>
    <source>
        <strain evidence="3 4">Pla52o</strain>
    </source>
</reference>
<dbReference type="EMBL" id="SJPT01000003">
    <property type="protein sequence ID" value="TWU23946.1"/>
    <property type="molecule type" value="Genomic_DNA"/>
</dbReference>
<dbReference type="PANTHER" id="PTHR43646">
    <property type="entry name" value="GLYCOSYLTRANSFERASE"/>
    <property type="match status" value="1"/>
</dbReference>
<keyword evidence="1" id="KW-0812">Transmembrane</keyword>
<dbReference type="SUPFAM" id="SSF53448">
    <property type="entry name" value="Nucleotide-diphospho-sugar transferases"/>
    <property type="match status" value="1"/>
</dbReference>
<dbReference type="RefSeq" id="WP_197169112.1">
    <property type="nucleotide sequence ID" value="NZ_SJPT01000003.1"/>
</dbReference>
<dbReference type="GO" id="GO:0016740">
    <property type="term" value="F:transferase activity"/>
    <property type="evidence" value="ECO:0007669"/>
    <property type="project" value="UniProtKB-KW"/>
</dbReference>
<organism evidence="3 4">
    <name type="scientific">Novipirellula galeiformis</name>
    <dbReference type="NCBI Taxonomy" id="2528004"/>
    <lineage>
        <taxon>Bacteria</taxon>
        <taxon>Pseudomonadati</taxon>
        <taxon>Planctomycetota</taxon>
        <taxon>Planctomycetia</taxon>
        <taxon>Pirellulales</taxon>
        <taxon>Pirellulaceae</taxon>
        <taxon>Novipirellula</taxon>
    </lineage>
</organism>
<accession>A0A5C6CLD1</accession>
<sequence>MFSDLGVVAIGRNEGPRLKACLKSALHDSAHLVYVDSGSTDDSVSMAIELGADVVSLDRSRPFSAARGRNAGFQRLMQITPELRFVQFVDGDCEIAEGWLQQARAALLSNPQTAAVCGRRRERYPEASIFNQICDIEWDTPIGETRVCGGDAMFRCDVVHDVGGYKDDVIAGEDYEICVRIRQRGWKLQRLDHEMTMHDVNMHKLSQWWKRAVRCGHAFAEGFAMHGRAPERHFAKPLRSVVFWGGILPLLAIVLCWPTHFISLGVLALAYALLWLKATRAIRRRGRPTSLSMIYAASCVGSKLPECIGASQYVWRQLTRTSPQIIEYK</sequence>
<keyword evidence="3" id="KW-0808">Transferase</keyword>